<dbReference type="Pfam" id="PF02018">
    <property type="entry name" value="CBM_4_9"/>
    <property type="match status" value="1"/>
</dbReference>
<protein>
    <submittedName>
        <fullName evidence="3">Carbohydrate binding domain-containing protein</fullName>
    </submittedName>
</protein>
<evidence type="ECO:0000313" key="4">
    <source>
        <dbReference type="Proteomes" id="UP001231941"/>
    </source>
</evidence>
<dbReference type="Gene3D" id="2.60.120.200">
    <property type="match status" value="1"/>
</dbReference>
<dbReference type="Proteomes" id="UP001231941">
    <property type="component" value="Unassembled WGS sequence"/>
</dbReference>
<keyword evidence="1" id="KW-0378">Hydrolase</keyword>
<evidence type="ECO:0000313" key="3">
    <source>
        <dbReference type="EMBL" id="MDP5273661.1"/>
    </source>
</evidence>
<accession>A0ABT9IWD4</accession>
<dbReference type="EMBL" id="JAVAMP010000002">
    <property type="protein sequence ID" value="MDP5273661.1"/>
    <property type="molecule type" value="Genomic_DNA"/>
</dbReference>
<organism evidence="3 4">
    <name type="scientific">Chengkuizengella axinellae</name>
    <dbReference type="NCBI Taxonomy" id="3064388"/>
    <lineage>
        <taxon>Bacteria</taxon>
        <taxon>Bacillati</taxon>
        <taxon>Bacillota</taxon>
        <taxon>Bacilli</taxon>
        <taxon>Bacillales</taxon>
        <taxon>Paenibacillaceae</taxon>
        <taxon>Chengkuizengella</taxon>
    </lineage>
</organism>
<evidence type="ECO:0000256" key="1">
    <source>
        <dbReference type="ARBA" id="ARBA00022801"/>
    </source>
</evidence>
<proteinExistence type="predicted"/>
<feature type="domain" description="CBM-cenC" evidence="2">
    <location>
        <begin position="116"/>
        <end position="194"/>
    </location>
</feature>
<dbReference type="SUPFAM" id="SSF49899">
    <property type="entry name" value="Concanavalin A-like lectins/glucanases"/>
    <property type="match status" value="1"/>
</dbReference>
<dbReference type="RefSeq" id="WP_305990968.1">
    <property type="nucleotide sequence ID" value="NZ_JAVAMP010000002.1"/>
</dbReference>
<keyword evidence="4" id="KW-1185">Reference proteome</keyword>
<gene>
    <name evidence="3" type="ORF">Q5Y73_06070</name>
</gene>
<reference evidence="3 4" key="1">
    <citation type="submission" date="2023-08" db="EMBL/GenBank/DDBJ databases">
        <authorList>
            <person name="Park J.-S."/>
        </authorList>
    </citation>
    <scope>NUCLEOTIDE SEQUENCE [LARGE SCALE GENOMIC DNA]</scope>
    <source>
        <strain evidence="3 4">2205SS18-9</strain>
    </source>
</reference>
<evidence type="ECO:0000259" key="2">
    <source>
        <dbReference type="Pfam" id="PF02018"/>
    </source>
</evidence>
<comment type="caution">
    <text evidence="3">The sequence shown here is derived from an EMBL/GenBank/DDBJ whole genome shotgun (WGS) entry which is preliminary data.</text>
</comment>
<sequence>MSKAHNGSRLLLNDQIMPTEYNTFHMNCNVDASAIYRGYLILPEESTYTLQHGEGVFGGNAIAIEEATENLLTDPMNPDSWYKYADPEYGFISQEIIETEFGVKGLRRTITSSDYRSSLVRLDWDYTKLDINKTYTFSIYARSSTPSVNTRIHFNLQSKDAEENRVDQSKYVYIDNVDWKRFEWSFTPVDSATASFISYFKIYTQSTDGVERTIEVVMPQIEEKPFVTSFVNGFREEGKLIFTPSFIRDINHFTLNFWAKSLFEDQPNGFYINIEIDENNRVFFRPDTDRDTIDGGRVVDAESNDIGKVNLPSLLDWHMYTLQSDGDKMRIFIDGELQIEKESLPELHGQPTNLGFVQRVDGLENCNFLLDELRIDNQVVEEEIIKAWYLSQSYFYNAHDYRAHAY</sequence>
<dbReference type="InterPro" id="IPR003305">
    <property type="entry name" value="CenC_carb-bd"/>
</dbReference>
<dbReference type="Gene3D" id="2.60.120.260">
    <property type="entry name" value="Galactose-binding domain-like"/>
    <property type="match status" value="1"/>
</dbReference>
<dbReference type="InterPro" id="IPR013320">
    <property type="entry name" value="ConA-like_dom_sf"/>
</dbReference>
<name>A0ABT9IWD4_9BACL</name>